<dbReference type="SMART" id="SM00220">
    <property type="entry name" value="S_TKc"/>
    <property type="match status" value="1"/>
</dbReference>
<keyword evidence="2" id="KW-0723">Serine/threonine-protein kinase</keyword>
<comment type="catalytic activity">
    <reaction evidence="7">
        <text>L-threonyl-[protein] + ATP = O-phospho-L-threonyl-[protein] + ADP + H(+)</text>
        <dbReference type="Rhea" id="RHEA:46608"/>
        <dbReference type="Rhea" id="RHEA-COMP:11060"/>
        <dbReference type="Rhea" id="RHEA-COMP:11605"/>
        <dbReference type="ChEBI" id="CHEBI:15378"/>
        <dbReference type="ChEBI" id="CHEBI:30013"/>
        <dbReference type="ChEBI" id="CHEBI:30616"/>
        <dbReference type="ChEBI" id="CHEBI:61977"/>
        <dbReference type="ChEBI" id="CHEBI:456216"/>
        <dbReference type="EC" id="2.7.11.1"/>
    </reaction>
</comment>
<evidence type="ECO:0000259" key="10">
    <source>
        <dbReference type="PROSITE" id="PS50011"/>
    </source>
</evidence>
<accession>A0A402A4S4</accession>
<keyword evidence="5 11" id="KW-0418">Kinase</keyword>
<dbReference type="SUPFAM" id="SSF56112">
    <property type="entry name" value="Protein kinase-like (PK-like)"/>
    <property type="match status" value="1"/>
</dbReference>
<protein>
    <recommendedName>
        <fullName evidence="1">non-specific serine/threonine protein kinase</fullName>
        <ecNumber evidence="1">2.7.11.1</ecNumber>
    </recommendedName>
</protein>
<keyword evidence="3" id="KW-0808">Transferase</keyword>
<dbReference type="Gene3D" id="3.30.200.20">
    <property type="entry name" value="Phosphorylase Kinase, domain 1"/>
    <property type="match status" value="1"/>
</dbReference>
<dbReference type="PANTHER" id="PTHR24363:SF0">
    <property type="entry name" value="SERINE_THREONINE KINASE LIKE DOMAIN CONTAINING 1"/>
    <property type="match status" value="1"/>
</dbReference>
<evidence type="ECO:0000256" key="7">
    <source>
        <dbReference type="ARBA" id="ARBA00047899"/>
    </source>
</evidence>
<feature type="domain" description="Protein kinase" evidence="10">
    <location>
        <begin position="56"/>
        <end position="309"/>
    </location>
</feature>
<evidence type="ECO:0000256" key="8">
    <source>
        <dbReference type="ARBA" id="ARBA00048679"/>
    </source>
</evidence>
<feature type="binding site" evidence="9">
    <location>
        <position position="86"/>
    </location>
    <ligand>
        <name>ATP</name>
        <dbReference type="ChEBI" id="CHEBI:30616"/>
    </ligand>
</feature>
<evidence type="ECO:0000256" key="3">
    <source>
        <dbReference type="ARBA" id="ARBA00022679"/>
    </source>
</evidence>
<evidence type="ECO:0000256" key="6">
    <source>
        <dbReference type="ARBA" id="ARBA00022840"/>
    </source>
</evidence>
<evidence type="ECO:0000256" key="9">
    <source>
        <dbReference type="PROSITE-ProRule" id="PRU10141"/>
    </source>
</evidence>
<dbReference type="AlphaFoldDB" id="A0A402A4S4"/>
<dbReference type="InterPro" id="IPR017441">
    <property type="entry name" value="Protein_kinase_ATP_BS"/>
</dbReference>
<proteinExistence type="predicted"/>
<dbReference type="Pfam" id="PF13240">
    <property type="entry name" value="Zn_Ribbon_1"/>
    <property type="match status" value="1"/>
</dbReference>
<name>A0A402A4S4_9CHLR</name>
<comment type="caution">
    <text evidence="11">The sequence shown here is derived from an EMBL/GenBank/DDBJ whole genome shotgun (WGS) entry which is preliminary data.</text>
</comment>
<evidence type="ECO:0000313" key="11">
    <source>
        <dbReference type="EMBL" id="GCE14005.1"/>
    </source>
</evidence>
<dbReference type="Proteomes" id="UP000287352">
    <property type="component" value="Unassembled WGS sequence"/>
</dbReference>
<dbReference type="PROSITE" id="PS50011">
    <property type="entry name" value="PROTEIN_KINASE_DOM"/>
    <property type="match status" value="1"/>
</dbReference>
<evidence type="ECO:0000256" key="4">
    <source>
        <dbReference type="ARBA" id="ARBA00022741"/>
    </source>
</evidence>
<dbReference type="PANTHER" id="PTHR24363">
    <property type="entry name" value="SERINE/THREONINE PROTEIN KINASE"/>
    <property type="match status" value="1"/>
</dbReference>
<organism evidence="11 12">
    <name type="scientific">Tengunoibacter tsumagoiensis</name>
    <dbReference type="NCBI Taxonomy" id="2014871"/>
    <lineage>
        <taxon>Bacteria</taxon>
        <taxon>Bacillati</taxon>
        <taxon>Chloroflexota</taxon>
        <taxon>Ktedonobacteria</taxon>
        <taxon>Ktedonobacterales</taxon>
        <taxon>Dictyobacteraceae</taxon>
        <taxon>Tengunoibacter</taxon>
    </lineage>
</organism>
<evidence type="ECO:0000256" key="5">
    <source>
        <dbReference type="ARBA" id="ARBA00022777"/>
    </source>
</evidence>
<dbReference type="InterPro" id="IPR026870">
    <property type="entry name" value="Zinc_ribbon_dom"/>
</dbReference>
<reference evidence="12" key="1">
    <citation type="submission" date="2018-12" db="EMBL/GenBank/DDBJ databases">
        <title>Tengunoibacter tsumagoiensis gen. nov., sp. nov., Dictyobacter kobayashii sp. nov., D. alpinus sp. nov., and D. joshuensis sp. nov. and description of Dictyobacteraceae fam. nov. within the order Ktedonobacterales isolated from Tengu-no-mugimeshi.</title>
        <authorList>
            <person name="Wang C.M."/>
            <person name="Zheng Y."/>
            <person name="Sakai Y."/>
            <person name="Toyoda A."/>
            <person name="Minakuchi Y."/>
            <person name="Abe K."/>
            <person name="Yokota A."/>
            <person name="Yabe S."/>
        </authorList>
    </citation>
    <scope>NUCLEOTIDE SEQUENCE [LARGE SCALE GENOMIC DNA]</scope>
    <source>
        <strain evidence="12">Uno3</strain>
    </source>
</reference>
<evidence type="ECO:0000256" key="2">
    <source>
        <dbReference type="ARBA" id="ARBA00022527"/>
    </source>
</evidence>
<comment type="catalytic activity">
    <reaction evidence="8">
        <text>L-seryl-[protein] + ATP = O-phospho-L-seryl-[protein] + ADP + H(+)</text>
        <dbReference type="Rhea" id="RHEA:17989"/>
        <dbReference type="Rhea" id="RHEA-COMP:9863"/>
        <dbReference type="Rhea" id="RHEA-COMP:11604"/>
        <dbReference type="ChEBI" id="CHEBI:15378"/>
        <dbReference type="ChEBI" id="CHEBI:29999"/>
        <dbReference type="ChEBI" id="CHEBI:30616"/>
        <dbReference type="ChEBI" id="CHEBI:83421"/>
        <dbReference type="ChEBI" id="CHEBI:456216"/>
        <dbReference type="EC" id="2.7.11.1"/>
    </reaction>
</comment>
<dbReference type="RefSeq" id="WP_126581988.1">
    <property type="nucleotide sequence ID" value="NZ_BIFR01000001.1"/>
</dbReference>
<evidence type="ECO:0000313" key="12">
    <source>
        <dbReference type="Proteomes" id="UP000287352"/>
    </source>
</evidence>
<keyword evidence="12" id="KW-1185">Reference proteome</keyword>
<dbReference type="CDD" id="cd14014">
    <property type="entry name" value="STKc_PknB_like"/>
    <property type="match status" value="1"/>
</dbReference>
<dbReference type="PROSITE" id="PS00107">
    <property type="entry name" value="PROTEIN_KINASE_ATP"/>
    <property type="match status" value="1"/>
</dbReference>
<dbReference type="EMBL" id="BIFR01000001">
    <property type="protein sequence ID" value="GCE14005.1"/>
    <property type="molecule type" value="Genomic_DNA"/>
</dbReference>
<gene>
    <name evidence="11" type="ORF">KTT_38640</name>
</gene>
<dbReference type="InterPro" id="IPR011009">
    <property type="entry name" value="Kinase-like_dom_sf"/>
</dbReference>
<keyword evidence="6 9" id="KW-0067">ATP-binding</keyword>
<dbReference type="Pfam" id="PF00069">
    <property type="entry name" value="Pkinase"/>
    <property type="match status" value="1"/>
</dbReference>
<dbReference type="OrthoDB" id="136279at2"/>
<dbReference type="InterPro" id="IPR000719">
    <property type="entry name" value="Prot_kinase_dom"/>
</dbReference>
<keyword evidence="4 9" id="KW-0547">Nucleotide-binding</keyword>
<dbReference type="Gene3D" id="1.10.510.10">
    <property type="entry name" value="Transferase(Phosphotransferase) domain 1"/>
    <property type="match status" value="1"/>
</dbReference>
<dbReference type="GO" id="GO:0005524">
    <property type="term" value="F:ATP binding"/>
    <property type="evidence" value="ECO:0007669"/>
    <property type="project" value="UniProtKB-UniRule"/>
</dbReference>
<evidence type="ECO:0000256" key="1">
    <source>
        <dbReference type="ARBA" id="ARBA00012513"/>
    </source>
</evidence>
<sequence length="357" mass="39851">MGTPSQFFCTQCGAAHPLHARFCRFCGAPLSSQMSLTQHHTQEPLSGPGSLLKKRYLILSQLGVGGYGEVYKALDQDFGNRAVAVKELTQRGLSSQEIQQASEDFKREAFLLASLTHPNLPSIYDHFTEHGRWYLVMSFIEGETLESYLQRSRMGRLPIEKAIDIGIQLASVLSYLHTRKPPVIFRDLKPSNIMRIPDGQLYLIDFGIARHFKQGKLKDTMALGSPGYAAPEQYGRAQTTPQTDVYSLGAVLHHLLSGQDPTLNPFQHAPLELPGYPALNTLIQCMLEKDAKKRPSSMANIKRELQRMLMGRSHGPLPPPNSSQSLLPLLAAPPQHPGRSFLGRWSRSQKKIIDFNL</sequence>
<dbReference type="EC" id="2.7.11.1" evidence="1"/>
<dbReference type="GO" id="GO:0004674">
    <property type="term" value="F:protein serine/threonine kinase activity"/>
    <property type="evidence" value="ECO:0007669"/>
    <property type="project" value="UniProtKB-KW"/>
</dbReference>